<dbReference type="OrthoDB" id="277831at2"/>
<dbReference type="InterPro" id="IPR005358">
    <property type="entry name" value="Puta_zinc/iron-chelating_dom"/>
</dbReference>
<evidence type="ECO:0000313" key="2">
    <source>
        <dbReference type="Proteomes" id="UP000468766"/>
    </source>
</evidence>
<dbReference type="Proteomes" id="UP000468766">
    <property type="component" value="Unassembled WGS sequence"/>
</dbReference>
<dbReference type="EMBL" id="WBXO01000005">
    <property type="protein sequence ID" value="KAB2952563.1"/>
    <property type="molecule type" value="Genomic_DNA"/>
</dbReference>
<keyword evidence="2" id="KW-1185">Reference proteome</keyword>
<sequence length="242" mass="27589">MEKAVSILSKKFPQGIGYDLVAFHASATVADYVEAVEDFFTANRWSALRHEQKEQEGWGHCLGCPHCCSERIPLTIGDVITLTSLLPDGIERPREGPVHSQDIALALDKFAHIDVVNGMVDITLKRNEQGQCYLFDEEGKRCSYHAWRPLVCRTFFCSYLSHRADKFRQRLINDGEDELVRFLLTFNLLPELWQGKVSIEDYPETAWGKAYDQSNNVLPQNIEKIVLLESFTASLGLVRINR</sequence>
<evidence type="ECO:0000313" key="1">
    <source>
        <dbReference type="EMBL" id="KAB2952563.1"/>
    </source>
</evidence>
<proteinExistence type="predicted"/>
<dbReference type="Pfam" id="PF03692">
    <property type="entry name" value="CxxCxxCC"/>
    <property type="match status" value="1"/>
</dbReference>
<protein>
    <submittedName>
        <fullName evidence="1">YkgJ family cysteine cluster protein</fullName>
    </submittedName>
</protein>
<organism evidence="1 2">
    <name type="scientific">Heliorestis acidaminivorans</name>
    <dbReference type="NCBI Taxonomy" id="553427"/>
    <lineage>
        <taxon>Bacteria</taxon>
        <taxon>Bacillati</taxon>
        <taxon>Bacillota</taxon>
        <taxon>Clostridia</taxon>
        <taxon>Eubacteriales</taxon>
        <taxon>Heliobacteriaceae</taxon>
        <taxon>Heliorestis</taxon>
    </lineage>
</organism>
<dbReference type="RefSeq" id="WP_151619840.1">
    <property type="nucleotide sequence ID" value="NZ_WBXO01000005.1"/>
</dbReference>
<gene>
    <name evidence="1" type="ORF">F9B85_07815</name>
</gene>
<reference evidence="1 2" key="1">
    <citation type="submission" date="2019-10" db="EMBL/GenBank/DDBJ databases">
        <title>Whole-genome sequence of the extremophile Heliorestis acidaminivorans DSM 24790.</title>
        <authorList>
            <person name="Kyndt J.A."/>
            <person name="Meyer T.E."/>
        </authorList>
    </citation>
    <scope>NUCLEOTIDE SEQUENCE [LARGE SCALE GENOMIC DNA]</scope>
    <source>
        <strain evidence="1 2">DSM 24790</strain>
    </source>
</reference>
<comment type="caution">
    <text evidence="1">The sequence shown here is derived from an EMBL/GenBank/DDBJ whole genome shotgun (WGS) entry which is preliminary data.</text>
</comment>
<dbReference type="AlphaFoldDB" id="A0A6I0F267"/>
<accession>A0A6I0F267</accession>
<name>A0A6I0F267_9FIRM</name>